<organism evidence="18">
    <name type="scientific">Anisakis simplex</name>
    <name type="common">Herring worm</name>
    <dbReference type="NCBI Taxonomy" id="6269"/>
    <lineage>
        <taxon>Eukaryota</taxon>
        <taxon>Metazoa</taxon>
        <taxon>Ecdysozoa</taxon>
        <taxon>Nematoda</taxon>
        <taxon>Chromadorea</taxon>
        <taxon>Rhabditida</taxon>
        <taxon>Spirurina</taxon>
        <taxon>Ascaridomorpha</taxon>
        <taxon>Ascaridoidea</taxon>
        <taxon>Anisakidae</taxon>
        <taxon>Anisakis</taxon>
        <taxon>Anisakis simplex complex</taxon>
    </lineage>
</organism>
<evidence type="ECO:0000256" key="4">
    <source>
        <dbReference type="ARBA" id="ARBA00022491"/>
    </source>
</evidence>
<accession>A0A0M3K750</accession>
<dbReference type="SMART" id="SM00290">
    <property type="entry name" value="ZnF_UBP"/>
    <property type="match status" value="1"/>
</dbReference>
<keyword evidence="5" id="KW-0479">Metal-binding</keyword>
<evidence type="ECO:0000256" key="14">
    <source>
        <dbReference type="PROSITE-ProRule" id="PRU00502"/>
    </source>
</evidence>
<evidence type="ECO:0000256" key="12">
    <source>
        <dbReference type="ARBA" id="ARBA00023163"/>
    </source>
</evidence>
<dbReference type="SUPFAM" id="SSF57850">
    <property type="entry name" value="RING/U-box"/>
    <property type="match status" value="1"/>
</dbReference>
<dbReference type="Pfam" id="PF02148">
    <property type="entry name" value="zf-UBP"/>
    <property type="match status" value="1"/>
</dbReference>
<reference evidence="16 17" key="2">
    <citation type="submission" date="2018-11" db="EMBL/GenBank/DDBJ databases">
        <authorList>
            <consortium name="Pathogen Informatics"/>
        </authorList>
    </citation>
    <scope>NUCLEOTIDE SEQUENCE [LARGE SCALE GENOMIC DNA]</scope>
</reference>
<dbReference type="PANTHER" id="PTHR47665">
    <property type="entry name" value="HISTONE DEACETYLASE-LIKE PROTEIN"/>
    <property type="match status" value="1"/>
</dbReference>
<keyword evidence="6" id="KW-0677">Repeat</keyword>
<keyword evidence="7 14" id="KW-0863">Zinc-finger</keyword>
<dbReference type="GO" id="GO:0006325">
    <property type="term" value="P:chromatin organization"/>
    <property type="evidence" value="ECO:0007669"/>
    <property type="project" value="UniProtKB-KW"/>
</dbReference>
<dbReference type="Proteomes" id="UP000267096">
    <property type="component" value="Unassembled WGS sequence"/>
</dbReference>
<evidence type="ECO:0000259" key="15">
    <source>
        <dbReference type="PROSITE" id="PS50271"/>
    </source>
</evidence>
<evidence type="ECO:0000256" key="11">
    <source>
        <dbReference type="ARBA" id="ARBA00023015"/>
    </source>
</evidence>
<keyword evidence="10" id="KW-0156">Chromatin regulator</keyword>
<dbReference type="OrthoDB" id="424012at2759"/>
<evidence type="ECO:0000256" key="5">
    <source>
        <dbReference type="ARBA" id="ARBA00022723"/>
    </source>
</evidence>
<evidence type="ECO:0000256" key="6">
    <source>
        <dbReference type="ARBA" id="ARBA00022737"/>
    </source>
</evidence>
<dbReference type="Gene3D" id="3.30.40.10">
    <property type="entry name" value="Zinc/RING finger domain, C3HC4 (zinc finger)"/>
    <property type="match status" value="1"/>
</dbReference>
<keyword evidence="11" id="KW-0805">Transcription regulation</keyword>
<proteinExistence type="inferred from homology"/>
<evidence type="ECO:0000313" key="18">
    <source>
        <dbReference type="WBParaSite" id="ASIM_0001679101-mRNA-1"/>
    </source>
</evidence>
<evidence type="ECO:0000256" key="9">
    <source>
        <dbReference type="ARBA" id="ARBA00022833"/>
    </source>
</evidence>
<name>A0A0M3K750_ANISI</name>
<comment type="subcellular location">
    <subcellularLocation>
        <location evidence="2">Nucleus</location>
    </subcellularLocation>
</comment>
<comment type="cofactor">
    <cofactor evidence="1">
        <name>Zn(2+)</name>
        <dbReference type="ChEBI" id="CHEBI:29105"/>
    </cofactor>
</comment>
<dbReference type="AlphaFoldDB" id="A0A0M3K750"/>
<dbReference type="FunFam" id="3.30.40.10:FF:000342">
    <property type="entry name" value="Histone deacetylase 6"/>
    <property type="match status" value="1"/>
</dbReference>
<dbReference type="InterPro" id="IPR001607">
    <property type="entry name" value="Znf_UBP"/>
</dbReference>
<dbReference type="InterPro" id="IPR013083">
    <property type="entry name" value="Znf_RING/FYVE/PHD"/>
</dbReference>
<evidence type="ECO:0000256" key="8">
    <source>
        <dbReference type="ARBA" id="ARBA00022801"/>
    </source>
</evidence>
<dbReference type="GO" id="GO:0008270">
    <property type="term" value="F:zinc ion binding"/>
    <property type="evidence" value="ECO:0007669"/>
    <property type="project" value="UniProtKB-KW"/>
</dbReference>
<keyword evidence="12" id="KW-0804">Transcription</keyword>
<evidence type="ECO:0000256" key="10">
    <source>
        <dbReference type="ARBA" id="ARBA00022853"/>
    </source>
</evidence>
<dbReference type="WBParaSite" id="ASIM_0001679101-mRNA-1">
    <property type="protein sequence ID" value="ASIM_0001679101-mRNA-1"/>
    <property type="gene ID" value="ASIM_0001679101"/>
</dbReference>
<evidence type="ECO:0000256" key="7">
    <source>
        <dbReference type="ARBA" id="ARBA00022771"/>
    </source>
</evidence>
<dbReference type="EMBL" id="UYRR01032895">
    <property type="protein sequence ID" value="VDK57120.1"/>
    <property type="molecule type" value="Genomic_DNA"/>
</dbReference>
<sequence>MNGEAASASGTHGNSDAQIALHAVVPLSTCPHLEEVRPLPEDGISAASLCAECASSDENWVCLTCYEVNCGRYVNGHAVVHCNRSGHSMALSLTDISVWCYNCESYVHNELLIPAKNEVHRSKFGVSLPTGAE</sequence>
<keyword evidence="8" id="KW-0378">Hydrolase</keyword>
<keyword evidence="9" id="KW-0862">Zinc</keyword>
<dbReference type="PROSITE" id="PS50271">
    <property type="entry name" value="ZF_UBP"/>
    <property type="match status" value="1"/>
</dbReference>
<evidence type="ECO:0000313" key="17">
    <source>
        <dbReference type="Proteomes" id="UP000267096"/>
    </source>
</evidence>
<comment type="similarity">
    <text evidence="3">Belongs to the histone deacetylase family. HD type 2 subfamily.</text>
</comment>
<evidence type="ECO:0000256" key="1">
    <source>
        <dbReference type="ARBA" id="ARBA00001947"/>
    </source>
</evidence>
<keyword evidence="13" id="KW-0539">Nucleus</keyword>
<gene>
    <name evidence="16" type="ORF">ASIM_LOCUS16198</name>
</gene>
<reference evidence="18" key="1">
    <citation type="submission" date="2017-02" db="UniProtKB">
        <authorList>
            <consortium name="WormBaseParasite"/>
        </authorList>
    </citation>
    <scope>IDENTIFICATION</scope>
</reference>
<dbReference type="PANTHER" id="PTHR47665:SF1">
    <property type="entry name" value="HISTONE DEACETYLASE-LIKE PROTEIN"/>
    <property type="match status" value="1"/>
</dbReference>
<keyword evidence="4" id="KW-0678">Repressor</keyword>
<protein>
    <submittedName>
        <fullName evidence="18">UBP-type domain-containing protein</fullName>
    </submittedName>
</protein>
<evidence type="ECO:0000256" key="3">
    <source>
        <dbReference type="ARBA" id="ARBA00007738"/>
    </source>
</evidence>
<dbReference type="GO" id="GO:0005634">
    <property type="term" value="C:nucleus"/>
    <property type="evidence" value="ECO:0007669"/>
    <property type="project" value="UniProtKB-SubCell"/>
</dbReference>
<evidence type="ECO:0000256" key="13">
    <source>
        <dbReference type="ARBA" id="ARBA00023242"/>
    </source>
</evidence>
<dbReference type="GO" id="GO:0016787">
    <property type="term" value="F:hydrolase activity"/>
    <property type="evidence" value="ECO:0007669"/>
    <property type="project" value="UniProtKB-KW"/>
</dbReference>
<feature type="domain" description="UBP-type" evidence="15">
    <location>
        <begin position="28"/>
        <end position="126"/>
    </location>
</feature>
<evidence type="ECO:0000313" key="16">
    <source>
        <dbReference type="EMBL" id="VDK57120.1"/>
    </source>
</evidence>
<evidence type="ECO:0000256" key="2">
    <source>
        <dbReference type="ARBA" id="ARBA00004123"/>
    </source>
</evidence>
<keyword evidence="17" id="KW-1185">Reference proteome</keyword>